<sequence>MPCLESVNPATRGLKIFDSQYNILWGTGGGTLPGLTGRVCKLQSPSILKGVAVAMFSTSSQNQPHVLAHQLVEETVDQELEEEMAVEEEKEELPCDTASTQQQPAVVPSCSAQQHAGGGGAPAAAGDTTQTSSKPAMCRMRCFIHAYWSSKHQPDLCGITGNEEADELATAAHQLPPRDLPLALEDVRAVIHEHLQRQHPDPRIAGGERIASINGCRALSRSQRAMILCARIGCVWPGDRRVRHGLATSEVCDGCGAVETLEHLLLRCTAFADACCDMLAAYRELGLLPDSLKTLLWPQGSARTRERTMVSLCAFLEQTGLTSCLFCAR</sequence>
<name>A0AAQ4DAR4_AMBAM</name>
<evidence type="ECO:0008006" key="4">
    <source>
        <dbReference type="Google" id="ProtNLM"/>
    </source>
</evidence>
<reference evidence="2 3" key="1">
    <citation type="journal article" date="2023" name="Arcadia Sci">
        <title>De novo assembly of a long-read Amblyomma americanum tick genome.</title>
        <authorList>
            <person name="Chou S."/>
            <person name="Poskanzer K.E."/>
            <person name="Rollins M."/>
            <person name="Thuy-Boun P.S."/>
        </authorList>
    </citation>
    <scope>NUCLEOTIDE SEQUENCE [LARGE SCALE GENOMIC DNA]</scope>
    <source>
        <strain evidence="2">F_SG_1</strain>
        <tissue evidence="2">Salivary glands</tissue>
    </source>
</reference>
<dbReference type="EMBL" id="JARKHS020032930">
    <property type="protein sequence ID" value="KAK8759554.1"/>
    <property type="molecule type" value="Genomic_DNA"/>
</dbReference>
<accession>A0AAQ4DAR4</accession>
<dbReference type="Proteomes" id="UP001321473">
    <property type="component" value="Unassembled WGS sequence"/>
</dbReference>
<protein>
    <recommendedName>
        <fullName evidence="4">Tick transposon</fullName>
    </recommendedName>
</protein>
<evidence type="ECO:0000313" key="2">
    <source>
        <dbReference type="EMBL" id="KAK8759554.1"/>
    </source>
</evidence>
<keyword evidence="3" id="KW-1185">Reference proteome</keyword>
<proteinExistence type="predicted"/>
<comment type="caution">
    <text evidence="2">The sequence shown here is derived from an EMBL/GenBank/DDBJ whole genome shotgun (WGS) entry which is preliminary data.</text>
</comment>
<gene>
    <name evidence="2" type="ORF">V5799_002813</name>
</gene>
<organism evidence="2 3">
    <name type="scientific">Amblyomma americanum</name>
    <name type="common">Lone star tick</name>
    <dbReference type="NCBI Taxonomy" id="6943"/>
    <lineage>
        <taxon>Eukaryota</taxon>
        <taxon>Metazoa</taxon>
        <taxon>Ecdysozoa</taxon>
        <taxon>Arthropoda</taxon>
        <taxon>Chelicerata</taxon>
        <taxon>Arachnida</taxon>
        <taxon>Acari</taxon>
        <taxon>Parasitiformes</taxon>
        <taxon>Ixodida</taxon>
        <taxon>Ixodoidea</taxon>
        <taxon>Ixodidae</taxon>
        <taxon>Amblyomminae</taxon>
        <taxon>Amblyomma</taxon>
    </lineage>
</organism>
<feature type="compositionally biased region" description="Polar residues" evidence="1">
    <location>
        <begin position="97"/>
        <end position="114"/>
    </location>
</feature>
<dbReference type="AlphaFoldDB" id="A0AAQ4DAR4"/>
<feature type="region of interest" description="Disordered" evidence="1">
    <location>
        <begin position="84"/>
        <end position="132"/>
    </location>
</feature>
<evidence type="ECO:0000256" key="1">
    <source>
        <dbReference type="SAM" id="MobiDB-lite"/>
    </source>
</evidence>
<evidence type="ECO:0000313" key="3">
    <source>
        <dbReference type="Proteomes" id="UP001321473"/>
    </source>
</evidence>